<dbReference type="PROSITE" id="PS51648">
    <property type="entry name" value="YCGL"/>
    <property type="match status" value="1"/>
</dbReference>
<keyword evidence="4" id="KW-1185">Reference proteome</keyword>
<evidence type="ECO:0000313" key="4">
    <source>
        <dbReference type="Proteomes" id="UP001163726"/>
    </source>
</evidence>
<dbReference type="HAMAP" id="MF_01866">
    <property type="entry name" value="UPF0745"/>
    <property type="match status" value="1"/>
</dbReference>
<reference evidence="3" key="1">
    <citation type="submission" date="2022-10" db="EMBL/GenBank/DDBJ databases">
        <title>Catenovulum adriacola sp. nov. isolated in the Harbour of Susak.</title>
        <authorList>
            <person name="Schoch T."/>
            <person name="Reich S.J."/>
            <person name="Stoeferle S."/>
            <person name="Flaiz M."/>
            <person name="Kazda M."/>
            <person name="Riedel C.U."/>
            <person name="Duerre P."/>
        </authorList>
    </citation>
    <scope>NUCLEOTIDE SEQUENCE</scope>
    <source>
        <strain evidence="3">TS8</strain>
    </source>
</reference>
<accession>A0ABY7ANW2</accession>
<name>A0ABY7ANW2_9ALTE</name>
<proteinExistence type="inferred from homology"/>
<dbReference type="SUPFAM" id="SSF160191">
    <property type="entry name" value="YcgL-like"/>
    <property type="match status" value="1"/>
</dbReference>
<evidence type="ECO:0000313" key="3">
    <source>
        <dbReference type="EMBL" id="WAJ71248.1"/>
    </source>
</evidence>
<dbReference type="InterPro" id="IPR038068">
    <property type="entry name" value="YcgL-like_sf"/>
</dbReference>
<evidence type="ECO:0000259" key="2">
    <source>
        <dbReference type="PROSITE" id="PS51648"/>
    </source>
</evidence>
<dbReference type="InterPro" id="IPR027354">
    <property type="entry name" value="YcgL_dom"/>
</dbReference>
<evidence type="ECO:0000256" key="1">
    <source>
        <dbReference type="HAMAP-Rule" id="MF_01866"/>
    </source>
</evidence>
<gene>
    <name evidence="3" type="ORF">OLW01_05465</name>
</gene>
<feature type="domain" description="YcgL" evidence="2">
    <location>
        <begin position="1"/>
        <end position="85"/>
    </location>
</feature>
<dbReference type="Gene3D" id="3.10.510.20">
    <property type="entry name" value="YcgL domain"/>
    <property type="match status" value="1"/>
</dbReference>
<dbReference type="PANTHER" id="PTHR38109">
    <property type="entry name" value="PROTEIN YCGL"/>
    <property type="match status" value="1"/>
</dbReference>
<dbReference type="EMBL" id="CP109965">
    <property type="protein sequence ID" value="WAJ71248.1"/>
    <property type="molecule type" value="Genomic_DNA"/>
</dbReference>
<sequence>MLSYVYKSRLLEDTYLYITKRGDFENVPDALLEKFGKPEFVLVLNLAKRNSLAIANIDKVKAELSEKGFYLQLPPPKESLLEEHKAILTKQGKKVND</sequence>
<protein>
    <recommendedName>
        <fullName evidence="1">YcgL domain-containing protein OLW01_05465</fullName>
    </recommendedName>
</protein>
<dbReference type="Proteomes" id="UP001163726">
    <property type="component" value="Chromosome"/>
</dbReference>
<dbReference type="Pfam" id="PF05166">
    <property type="entry name" value="YcgL"/>
    <property type="match status" value="1"/>
</dbReference>
<dbReference type="PANTHER" id="PTHR38109:SF1">
    <property type="entry name" value="PROTEIN YCGL"/>
    <property type="match status" value="1"/>
</dbReference>
<organism evidence="3 4">
    <name type="scientific">Catenovulum adriaticum</name>
    <dbReference type="NCBI Taxonomy" id="2984846"/>
    <lineage>
        <taxon>Bacteria</taxon>
        <taxon>Pseudomonadati</taxon>
        <taxon>Pseudomonadota</taxon>
        <taxon>Gammaproteobacteria</taxon>
        <taxon>Alteromonadales</taxon>
        <taxon>Alteromonadaceae</taxon>
        <taxon>Catenovulum</taxon>
    </lineage>
</organism>
<dbReference type="RefSeq" id="WP_268075725.1">
    <property type="nucleotide sequence ID" value="NZ_CP109965.1"/>
</dbReference>